<evidence type="ECO:0000313" key="3">
    <source>
        <dbReference type="Proteomes" id="UP001295794"/>
    </source>
</evidence>
<proteinExistence type="predicted"/>
<gene>
    <name evidence="2" type="ORF">MYCIT1_LOCUS22733</name>
</gene>
<organism evidence="2 3">
    <name type="scientific">Mycena citricolor</name>
    <dbReference type="NCBI Taxonomy" id="2018698"/>
    <lineage>
        <taxon>Eukaryota</taxon>
        <taxon>Fungi</taxon>
        <taxon>Dikarya</taxon>
        <taxon>Basidiomycota</taxon>
        <taxon>Agaricomycotina</taxon>
        <taxon>Agaricomycetes</taxon>
        <taxon>Agaricomycetidae</taxon>
        <taxon>Agaricales</taxon>
        <taxon>Marasmiineae</taxon>
        <taxon>Mycenaceae</taxon>
        <taxon>Mycena</taxon>
    </lineage>
</organism>
<comment type="caution">
    <text evidence="2">The sequence shown here is derived from an EMBL/GenBank/DDBJ whole genome shotgun (WGS) entry which is preliminary data.</text>
</comment>
<evidence type="ECO:0000256" key="1">
    <source>
        <dbReference type="SAM" id="MobiDB-lite"/>
    </source>
</evidence>
<dbReference type="Proteomes" id="UP001295794">
    <property type="component" value="Unassembled WGS sequence"/>
</dbReference>
<sequence length="699" mass="76522">MAARLPIEQDRGPALSEDGLPTYEHLAEQEGPQSRFGRWAGWIEKRALERHAAITPEERARRRARGWGNDEMDALDPEPPTPTPDLSRLSIQTDAYSLLSEPPPGPDSPLPRLPVVSTHLHPTHLKMNHFGSRFLPHSTAPIRCLLPLQADQLLLIGHDEGLSVLDMFPQDWTEDGHIQAKGPEDARVYPLWVGESVFQMSFLEQDENSGVVLVLVGPESESPGARETEHQRVVRMYKLASLLSLAKYAVAHKGSNPVSLDTFATLQTTPKKHRPTSSIARGLKSLIPPSTTENSAQSYQALLSPAPSLSASRAGPQRINSDESTRSWEVVDDLPMRWARDFVPLAAPGSRLFGQSVITFSLWDKSEGGGVGGLGPPRGQFLAIATKNNILLYETPPNERAFQFVKLNASAQEFYTPLQSKSITFFQQTVHDVVAPERHRRTPSRGSQTTSYSTQLSIFVVFEKKAGWIRLADSAVGEMELFDHGFSAGASLAHNRTLSVAGSGTPRRHASTIADGSAGTARWIPPTRCDLPNGRSVYLLTRGSVTHVAPSPLSSHTTGTVPLGTVPWRTAPSWVVGRVSPSEEGLLQLTALGEGSIEVVELPIASLLTTKGSKGKGKDMTLRVEEDAGGETGFLCAGGYWDQSEEPGLHRTYSTASYSSTDSEEVALRYRRQVGFYGWCRKGLSDWRVFWLGGTFEDM</sequence>
<feature type="region of interest" description="Disordered" evidence="1">
    <location>
        <begin position="57"/>
        <end position="85"/>
    </location>
</feature>
<keyword evidence="3" id="KW-1185">Reference proteome</keyword>
<name>A0AAD2Q4F9_9AGAR</name>
<evidence type="ECO:0000313" key="2">
    <source>
        <dbReference type="EMBL" id="CAK5275153.1"/>
    </source>
</evidence>
<reference evidence="2" key="1">
    <citation type="submission" date="2023-11" db="EMBL/GenBank/DDBJ databases">
        <authorList>
            <person name="De Vega J J."/>
            <person name="De Vega J J."/>
        </authorList>
    </citation>
    <scope>NUCLEOTIDE SEQUENCE</scope>
</reference>
<protein>
    <submittedName>
        <fullName evidence="2">Uncharacterized protein</fullName>
    </submittedName>
</protein>
<dbReference type="AlphaFoldDB" id="A0AAD2Q4F9"/>
<dbReference type="EMBL" id="CAVNYO010000405">
    <property type="protein sequence ID" value="CAK5275153.1"/>
    <property type="molecule type" value="Genomic_DNA"/>
</dbReference>
<accession>A0AAD2Q4F9</accession>